<reference evidence="2 3" key="1">
    <citation type="submission" date="2017-05" db="EMBL/GenBank/DDBJ databases">
        <authorList>
            <person name="Song R."/>
            <person name="Chenine A.L."/>
            <person name="Ruprecht R.M."/>
        </authorList>
    </citation>
    <scope>NUCLEOTIDE SEQUENCE [LARGE SCALE GENOMIC DNA]</scope>
    <source>
        <strain evidence="2 3">CECT 7927</strain>
    </source>
</reference>
<dbReference type="EMBL" id="JAWRCO010000001">
    <property type="protein sequence ID" value="MDW6001942.1"/>
    <property type="molecule type" value="Genomic_DNA"/>
</dbReference>
<evidence type="ECO:0000313" key="1">
    <source>
        <dbReference type="EMBL" id="MDW6001942.1"/>
    </source>
</evidence>
<sequence length="138" mass="15909">MNTEDALYFLSQNQPMPPDDLLSQELIDKYDEIRKYFIKKPDDRSIDLFLRSYGEGDGWGVYQLVEDLLYQFPHDIVVKKIKNVLEDTNIPNSVRYWVTQVAAAFNDKILIDGLNISLSSDDVDIKEAAEIAINMMSE</sequence>
<dbReference type="Proteomes" id="UP001283366">
    <property type="component" value="Unassembled WGS sequence"/>
</dbReference>
<reference evidence="1 4" key="2">
    <citation type="submission" date="2023-11" db="EMBL/GenBank/DDBJ databases">
        <title>Plant-associative lifestyle of Vibrio porteresiae and its evolutionary dynamics.</title>
        <authorList>
            <person name="Rameshkumar N."/>
            <person name="Kirti K."/>
        </authorList>
    </citation>
    <scope>NUCLEOTIDE SEQUENCE [LARGE SCALE GENOMIC DNA]</scope>
    <source>
        <strain evidence="1 4">MSSRF38</strain>
    </source>
</reference>
<dbReference type="Proteomes" id="UP000196125">
    <property type="component" value="Unassembled WGS sequence"/>
</dbReference>
<dbReference type="AlphaFoldDB" id="A0A1Y6J0B0"/>
<evidence type="ECO:0000313" key="3">
    <source>
        <dbReference type="Proteomes" id="UP000196125"/>
    </source>
</evidence>
<dbReference type="EMBL" id="FXXI01000010">
    <property type="protein sequence ID" value="SMS02510.1"/>
    <property type="molecule type" value="Genomic_DNA"/>
</dbReference>
<evidence type="ECO:0000313" key="2">
    <source>
        <dbReference type="EMBL" id="SMS02510.1"/>
    </source>
</evidence>
<gene>
    <name evidence="1" type="ORF">SBX37_03395</name>
    <name evidence="2" type="ORF">VIM7927_03843</name>
</gene>
<proteinExistence type="predicted"/>
<dbReference type="RefSeq" id="WP_087482516.1">
    <property type="nucleotide sequence ID" value="NZ_AP024883.1"/>
</dbReference>
<protein>
    <recommendedName>
        <fullName evidence="5">HEAT repeat domain-containing protein</fullName>
    </recommendedName>
</protein>
<keyword evidence="4" id="KW-1185">Reference proteome</keyword>
<evidence type="ECO:0008006" key="5">
    <source>
        <dbReference type="Google" id="ProtNLM"/>
    </source>
</evidence>
<organism evidence="2 3">
    <name type="scientific">Vibrio mangrovi</name>
    <dbReference type="NCBI Taxonomy" id="474394"/>
    <lineage>
        <taxon>Bacteria</taxon>
        <taxon>Pseudomonadati</taxon>
        <taxon>Pseudomonadota</taxon>
        <taxon>Gammaproteobacteria</taxon>
        <taxon>Vibrionales</taxon>
        <taxon>Vibrionaceae</taxon>
        <taxon>Vibrio</taxon>
    </lineage>
</organism>
<name>A0A1Y6J0B0_9VIBR</name>
<evidence type="ECO:0000313" key="4">
    <source>
        <dbReference type="Proteomes" id="UP001283366"/>
    </source>
</evidence>
<accession>A0A1Y6J0B0</accession>